<keyword evidence="4 6" id="KW-0689">Ribosomal protein</keyword>
<dbReference type="InterPro" id="IPR020606">
    <property type="entry name" value="Ribosomal_uS7_CS"/>
</dbReference>
<dbReference type="InterPro" id="IPR023798">
    <property type="entry name" value="Ribosomal_uS7_dom"/>
</dbReference>
<comment type="subunit">
    <text evidence="6">Part of the 30S ribosomal subunit. Contacts proteins S9 and S11.</text>
</comment>
<evidence type="ECO:0000313" key="9">
    <source>
        <dbReference type="EMBL" id="MCG4958819.1"/>
    </source>
</evidence>
<dbReference type="Proteomes" id="UP000284434">
    <property type="component" value="Unassembled WGS sequence"/>
</dbReference>
<dbReference type="PIRSF" id="PIRSF002122">
    <property type="entry name" value="RPS7p_RPS7a_RPS5e_RPS7o"/>
    <property type="match status" value="1"/>
</dbReference>
<sequence length="159" mass="18316">MRKTKPKKRILLPDPKFNDVLVTRFVNDLMVDGKKTVAFKIFYDALDIVEEKMAKKEEKSALEIWKQALENITPQVEVKSRRVGGATFQVPTEINPARKRAISVKNMILYSRKRSGHSMAEKLSAEIMAAYKEEGAAFKKKEDTHRMAEANRAFAHFRF</sequence>
<dbReference type="Proteomes" id="UP000283426">
    <property type="component" value="Unassembled WGS sequence"/>
</dbReference>
<dbReference type="RefSeq" id="WP_013612526.1">
    <property type="nucleotide sequence ID" value="NZ_BAABYK010000001.1"/>
</dbReference>
<evidence type="ECO:0000256" key="4">
    <source>
        <dbReference type="ARBA" id="ARBA00022980"/>
    </source>
</evidence>
<dbReference type="GO" id="GO:0003735">
    <property type="term" value="F:structural constituent of ribosome"/>
    <property type="evidence" value="ECO:0007669"/>
    <property type="project" value="InterPro"/>
</dbReference>
<dbReference type="FunFam" id="1.10.455.10:FF:000001">
    <property type="entry name" value="30S ribosomal protein S7"/>
    <property type="match status" value="1"/>
</dbReference>
<proteinExistence type="inferred from homology"/>
<evidence type="ECO:0000313" key="11">
    <source>
        <dbReference type="EMBL" id="RGU57425.1"/>
    </source>
</evidence>
<feature type="domain" description="Small ribosomal subunit protein uS7" evidence="8">
    <location>
        <begin position="1"/>
        <end position="152"/>
    </location>
</feature>
<gene>
    <name evidence="6 9" type="primary">rpsG</name>
    <name evidence="12" type="ORF">DWW24_19755</name>
    <name evidence="11" type="ORF">DWW57_05540</name>
    <name evidence="13" type="ORF">DXA53_18275</name>
    <name evidence="9" type="ORF">L0P03_02980</name>
    <name evidence="10" type="ORF">PN645_04175</name>
</gene>
<dbReference type="GO" id="GO:0000049">
    <property type="term" value="F:tRNA binding"/>
    <property type="evidence" value="ECO:0007669"/>
    <property type="project" value="UniProtKB-UniRule"/>
</dbReference>
<evidence type="ECO:0000313" key="13">
    <source>
        <dbReference type="EMBL" id="RGY03612.1"/>
    </source>
</evidence>
<comment type="function">
    <text evidence="6">One of the primary rRNA binding proteins, it binds directly to 16S rRNA where it nucleates assembly of the head domain of the 30S subunit. Is located at the subunit interface close to the decoding center, probably blocks exit of the E-site tRNA.</text>
</comment>
<keyword evidence="2 6" id="KW-0699">rRNA-binding</keyword>
<dbReference type="EMBL" id="QRYC01000005">
    <property type="protein sequence ID" value="RGU57425.1"/>
    <property type="molecule type" value="Genomic_DNA"/>
</dbReference>
<dbReference type="EMBL" id="JAKNDN010000004">
    <property type="protein sequence ID" value="MCG4958819.1"/>
    <property type="molecule type" value="Genomic_DNA"/>
</dbReference>
<dbReference type="HAMAP" id="MF_00480_B">
    <property type="entry name" value="Ribosomal_uS7_B"/>
    <property type="match status" value="1"/>
</dbReference>
<evidence type="ECO:0000313" key="10">
    <source>
        <dbReference type="EMBL" id="MDB9222201.1"/>
    </source>
</evidence>
<evidence type="ECO:0000313" key="14">
    <source>
        <dbReference type="Proteomes" id="UP000283426"/>
    </source>
</evidence>
<evidence type="ECO:0000256" key="5">
    <source>
        <dbReference type="ARBA" id="ARBA00023274"/>
    </source>
</evidence>
<accession>A0A1Y3ZZP4</accession>
<dbReference type="GO" id="GO:0015935">
    <property type="term" value="C:small ribosomal subunit"/>
    <property type="evidence" value="ECO:0007669"/>
    <property type="project" value="InterPro"/>
</dbReference>
<evidence type="ECO:0000313" key="15">
    <source>
        <dbReference type="Proteomes" id="UP000284243"/>
    </source>
</evidence>
<dbReference type="GeneID" id="61275572"/>
<dbReference type="InterPro" id="IPR036823">
    <property type="entry name" value="Ribosomal_uS7_dom_sf"/>
</dbReference>
<evidence type="ECO:0000256" key="1">
    <source>
        <dbReference type="ARBA" id="ARBA00007151"/>
    </source>
</evidence>
<organism evidence="12 14">
    <name type="scientific">Odoribacter splanchnicus</name>
    <dbReference type="NCBI Taxonomy" id="28118"/>
    <lineage>
        <taxon>Bacteria</taxon>
        <taxon>Pseudomonadati</taxon>
        <taxon>Bacteroidota</taxon>
        <taxon>Bacteroidia</taxon>
        <taxon>Bacteroidales</taxon>
        <taxon>Odoribacteraceae</taxon>
        <taxon>Odoribacter</taxon>
    </lineage>
</organism>
<keyword evidence="5 6" id="KW-0687">Ribonucleoprotein</keyword>
<dbReference type="NCBIfam" id="TIGR01029">
    <property type="entry name" value="rpsG_bact"/>
    <property type="match status" value="1"/>
</dbReference>
<keyword evidence="3 6" id="KW-0694">RNA-binding</keyword>
<dbReference type="GO" id="GO:0006412">
    <property type="term" value="P:translation"/>
    <property type="evidence" value="ECO:0007669"/>
    <property type="project" value="UniProtKB-UniRule"/>
</dbReference>
<evidence type="ECO:0000313" key="12">
    <source>
        <dbReference type="EMBL" id="RGV18580.1"/>
    </source>
</evidence>
<dbReference type="EMBL" id="JAQMRD010000004">
    <property type="protein sequence ID" value="MDB9222201.1"/>
    <property type="molecule type" value="Genomic_DNA"/>
</dbReference>
<comment type="caution">
    <text evidence="12">The sequence shown here is derived from an EMBL/GenBank/DDBJ whole genome shotgun (WGS) entry which is preliminary data.</text>
</comment>
<evidence type="ECO:0000259" key="8">
    <source>
        <dbReference type="Pfam" id="PF00177"/>
    </source>
</evidence>
<dbReference type="PROSITE" id="PS00052">
    <property type="entry name" value="RIBOSOMAL_S7"/>
    <property type="match status" value="1"/>
</dbReference>
<evidence type="ECO:0000256" key="3">
    <source>
        <dbReference type="ARBA" id="ARBA00022884"/>
    </source>
</evidence>
<dbReference type="Proteomes" id="UP001199750">
    <property type="component" value="Unassembled WGS sequence"/>
</dbReference>
<reference evidence="10" key="3">
    <citation type="submission" date="2023-01" db="EMBL/GenBank/DDBJ databases">
        <title>Human gut microbiome strain richness.</title>
        <authorList>
            <person name="Chen-Liaw A."/>
        </authorList>
    </citation>
    <scope>NUCLEOTIDE SEQUENCE</scope>
    <source>
        <strain evidence="10">RTP21484st1_B7_RTP21484_190118</strain>
    </source>
</reference>
<evidence type="ECO:0000313" key="16">
    <source>
        <dbReference type="Proteomes" id="UP000284434"/>
    </source>
</evidence>
<dbReference type="AlphaFoldDB" id="A0A1Y3ZZP4"/>
<dbReference type="CDD" id="cd14869">
    <property type="entry name" value="uS7_Bacteria"/>
    <property type="match status" value="1"/>
</dbReference>
<dbReference type="OMA" id="DDTHRMA"/>
<dbReference type="EMBL" id="QRYW01000057">
    <property type="protein sequence ID" value="RGV18580.1"/>
    <property type="molecule type" value="Genomic_DNA"/>
</dbReference>
<dbReference type="Gene3D" id="1.10.455.10">
    <property type="entry name" value="Ribosomal protein S7 domain"/>
    <property type="match status" value="1"/>
</dbReference>
<dbReference type="PANTHER" id="PTHR11205">
    <property type="entry name" value="RIBOSOMAL PROTEIN S7"/>
    <property type="match status" value="1"/>
</dbReference>
<reference evidence="9" key="2">
    <citation type="submission" date="2022-01" db="EMBL/GenBank/DDBJ databases">
        <title>Collection of gut derived symbiotic bacterial strains cultured from healthy donors.</title>
        <authorList>
            <person name="Lin H."/>
            <person name="Kohout C."/>
            <person name="Waligurski E."/>
            <person name="Pamer E.G."/>
        </authorList>
    </citation>
    <scope>NUCLEOTIDE SEQUENCE</scope>
    <source>
        <strain evidence="9">DFI.1.149</strain>
    </source>
</reference>
<dbReference type="Proteomes" id="UP001212263">
    <property type="component" value="Unassembled WGS sequence"/>
</dbReference>
<dbReference type="InterPro" id="IPR005717">
    <property type="entry name" value="Ribosomal_uS7_bac/org-type"/>
</dbReference>
<dbReference type="SUPFAM" id="SSF47973">
    <property type="entry name" value="Ribosomal protein S7"/>
    <property type="match status" value="1"/>
</dbReference>
<dbReference type="EMBL" id="QSCO01000035">
    <property type="protein sequence ID" value="RGY03612.1"/>
    <property type="molecule type" value="Genomic_DNA"/>
</dbReference>
<evidence type="ECO:0000256" key="6">
    <source>
        <dbReference type="HAMAP-Rule" id="MF_00480"/>
    </source>
</evidence>
<evidence type="ECO:0000256" key="2">
    <source>
        <dbReference type="ARBA" id="ARBA00022730"/>
    </source>
</evidence>
<dbReference type="Pfam" id="PF00177">
    <property type="entry name" value="Ribosomal_S7"/>
    <property type="match status" value="1"/>
</dbReference>
<dbReference type="GO" id="GO:0019843">
    <property type="term" value="F:rRNA binding"/>
    <property type="evidence" value="ECO:0007669"/>
    <property type="project" value="UniProtKB-UniRule"/>
</dbReference>
<name>A0A1Y3ZZP4_9BACT</name>
<comment type="similarity">
    <text evidence="1 6 7">Belongs to the universal ribosomal protein uS7 family.</text>
</comment>
<dbReference type="Proteomes" id="UP000284243">
    <property type="component" value="Unassembled WGS sequence"/>
</dbReference>
<dbReference type="InterPro" id="IPR000235">
    <property type="entry name" value="Ribosomal_uS7"/>
</dbReference>
<keyword evidence="6" id="KW-0820">tRNA-binding</keyword>
<protein>
    <recommendedName>
        <fullName evidence="6">Small ribosomal subunit protein uS7</fullName>
    </recommendedName>
</protein>
<evidence type="ECO:0000256" key="7">
    <source>
        <dbReference type="RuleBase" id="RU003619"/>
    </source>
</evidence>
<reference evidence="14 15" key="1">
    <citation type="submission" date="2018-08" db="EMBL/GenBank/DDBJ databases">
        <title>A genome reference for cultivated species of the human gut microbiota.</title>
        <authorList>
            <person name="Zou Y."/>
            <person name="Xue W."/>
            <person name="Luo G."/>
        </authorList>
    </citation>
    <scope>NUCLEOTIDE SEQUENCE [LARGE SCALE GENOMIC DNA]</scope>
    <source>
        <strain evidence="12 14">AF14-6AC</strain>
        <strain evidence="11 15">AF16-14</strain>
        <strain evidence="13 16">OF03-11</strain>
    </source>
</reference>